<evidence type="ECO:0000313" key="2">
    <source>
        <dbReference type="Proteomes" id="UP000290588"/>
    </source>
</evidence>
<dbReference type="Pfam" id="PF12974">
    <property type="entry name" value="Phosphonate-bd"/>
    <property type="match status" value="1"/>
</dbReference>
<dbReference type="AlphaFoldDB" id="A0AA94FAF7"/>
<accession>A0AA94FAF7</accession>
<comment type="caution">
    <text evidence="1">The sequence shown here is derived from an EMBL/GenBank/DDBJ whole genome shotgun (WGS) entry which is preliminary data.</text>
</comment>
<sequence>MMFKRVLCFMFFTTVLFSQEIVLGVVPQQSPLELSKKWLKVTDYLDKKTGIHVVFKTEKSIDLFEEKLYNGQYDIAYMNPYHFIIANKRENYNAFVRSNENIVGIILGKKDKEFNVNNLKGTTFLFPAPNAFAATLLTKYELKEKYNFDISKETKVIYVNSHDSVYKGIARGVGDFGGGIKRTFDNFKDTEDKDKIDIVYKTNNYPSHPFASHPRVSKEIVEKISKAIIEMPDELKEILSIKDFILTSTIEYDVIKNLEINK</sequence>
<dbReference type="PANTHER" id="PTHR35841:SF1">
    <property type="entry name" value="PHOSPHONATES-BINDING PERIPLASMIC PROTEIN"/>
    <property type="match status" value="1"/>
</dbReference>
<dbReference type="Proteomes" id="UP000290588">
    <property type="component" value="Unassembled WGS sequence"/>
</dbReference>
<evidence type="ECO:0000313" key="1">
    <source>
        <dbReference type="EMBL" id="RXI28731.1"/>
    </source>
</evidence>
<dbReference type="EMBL" id="NXIG01000020">
    <property type="protein sequence ID" value="RXI28731.1"/>
    <property type="molecule type" value="Genomic_DNA"/>
</dbReference>
<gene>
    <name evidence="1" type="ORF">CP962_13720</name>
</gene>
<reference evidence="1 2" key="1">
    <citation type="submission" date="2017-09" db="EMBL/GenBank/DDBJ databases">
        <title>Genomics of the genus Arcobacter.</title>
        <authorList>
            <person name="Perez-Cataluna A."/>
            <person name="Figueras M.J."/>
            <person name="Salas-Masso N."/>
        </authorList>
    </citation>
    <scope>NUCLEOTIDE SEQUENCE [LARGE SCALE GENOMIC DNA]</scope>
    <source>
        <strain evidence="1 2">CECT 7837</strain>
    </source>
</reference>
<protein>
    <recommendedName>
        <fullName evidence="3">Phosphonate ABC transporter, periplasmic substrate-binding protein</fullName>
    </recommendedName>
</protein>
<organism evidence="1 2">
    <name type="scientific">Arcobacter ellisii</name>
    <dbReference type="NCBI Taxonomy" id="913109"/>
    <lineage>
        <taxon>Bacteria</taxon>
        <taxon>Pseudomonadati</taxon>
        <taxon>Campylobacterota</taxon>
        <taxon>Epsilonproteobacteria</taxon>
        <taxon>Campylobacterales</taxon>
        <taxon>Arcobacteraceae</taxon>
        <taxon>Arcobacter</taxon>
    </lineage>
</organism>
<dbReference type="Gene3D" id="3.40.190.10">
    <property type="entry name" value="Periplasmic binding protein-like II"/>
    <property type="match status" value="2"/>
</dbReference>
<dbReference type="SUPFAM" id="SSF53850">
    <property type="entry name" value="Periplasmic binding protein-like II"/>
    <property type="match status" value="1"/>
</dbReference>
<evidence type="ECO:0008006" key="3">
    <source>
        <dbReference type="Google" id="ProtNLM"/>
    </source>
</evidence>
<dbReference type="PANTHER" id="PTHR35841">
    <property type="entry name" value="PHOSPHONATES-BINDING PERIPLASMIC PROTEIN"/>
    <property type="match status" value="1"/>
</dbReference>
<proteinExistence type="predicted"/>
<name>A0AA94FAF7_9BACT</name>